<feature type="chain" id="PRO_5011592027" description="Alpha amylase inhibitor" evidence="1">
    <location>
        <begin position="32"/>
        <end position="117"/>
    </location>
</feature>
<dbReference type="OrthoDB" id="5195198at2"/>
<dbReference type="EMBL" id="FNFM01000001">
    <property type="protein sequence ID" value="SDJ69183.1"/>
    <property type="molecule type" value="Genomic_DNA"/>
</dbReference>
<evidence type="ECO:0000256" key="1">
    <source>
        <dbReference type="SAM" id="SignalP"/>
    </source>
</evidence>
<evidence type="ECO:0000313" key="2">
    <source>
        <dbReference type="EMBL" id="SDJ69183.1"/>
    </source>
</evidence>
<protein>
    <recommendedName>
        <fullName evidence="4">Alpha amylase inhibitor</fullName>
    </recommendedName>
</protein>
<gene>
    <name evidence="2" type="ORF">SAMN04487820_101309</name>
</gene>
<name>A0A1G8VTJ8_ACTMZ</name>
<accession>A0A1G8VTJ8</accession>
<reference evidence="3" key="1">
    <citation type="submission" date="2016-10" db="EMBL/GenBank/DDBJ databases">
        <authorList>
            <person name="Varghese N."/>
            <person name="Submissions S."/>
        </authorList>
    </citation>
    <scope>NUCLEOTIDE SEQUENCE [LARGE SCALE GENOMIC DNA]</scope>
    <source>
        <strain evidence="3">DSM 45460</strain>
    </source>
</reference>
<keyword evidence="3" id="KW-1185">Reference proteome</keyword>
<dbReference type="RefSeq" id="WP_092625598.1">
    <property type="nucleotide sequence ID" value="NZ_FNFM01000001.1"/>
</dbReference>
<keyword evidence="1" id="KW-0732">Signal</keyword>
<sequence>MSINRMRRMSVLTAAMTLSALTTLGALPAGASTTEYANALPTNAAPDRTAPNCITDREDKGKVYTTVWVTNECKRYYRVKLIMARGADSRCFSIRPGQTRMSKSRGVSPYLERVVLC</sequence>
<evidence type="ECO:0008006" key="4">
    <source>
        <dbReference type="Google" id="ProtNLM"/>
    </source>
</evidence>
<dbReference type="InterPro" id="IPR036379">
    <property type="entry name" value="A-amylase_inhib_sf"/>
</dbReference>
<dbReference type="Proteomes" id="UP000199213">
    <property type="component" value="Unassembled WGS sequence"/>
</dbReference>
<dbReference type="Gene3D" id="2.60.40.20">
    <property type="entry name" value="Alpha-amylase inhibitor"/>
    <property type="match status" value="1"/>
</dbReference>
<feature type="signal peptide" evidence="1">
    <location>
        <begin position="1"/>
        <end position="31"/>
    </location>
</feature>
<evidence type="ECO:0000313" key="3">
    <source>
        <dbReference type="Proteomes" id="UP000199213"/>
    </source>
</evidence>
<dbReference type="AlphaFoldDB" id="A0A1G8VTJ8"/>
<organism evidence="2 3">
    <name type="scientific">Actinopolyspora mzabensis</name>
    <dbReference type="NCBI Taxonomy" id="995066"/>
    <lineage>
        <taxon>Bacteria</taxon>
        <taxon>Bacillati</taxon>
        <taxon>Actinomycetota</taxon>
        <taxon>Actinomycetes</taxon>
        <taxon>Actinopolysporales</taxon>
        <taxon>Actinopolysporaceae</taxon>
        <taxon>Actinopolyspora</taxon>
    </lineage>
</organism>
<dbReference type="SUPFAM" id="SSF49498">
    <property type="entry name" value="alpha-Amylase inhibitor tendamistat"/>
    <property type="match status" value="1"/>
</dbReference>
<dbReference type="GO" id="GO:0015066">
    <property type="term" value="F:alpha-amylase inhibitor activity"/>
    <property type="evidence" value="ECO:0007669"/>
    <property type="project" value="InterPro"/>
</dbReference>
<proteinExistence type="predicted"/>